<feature type="region of interest" description="Disordered" evidence="2">
    <location>
        <begin position="459"/>
        <end position="492"/>
    </location>
</feature>
<dbReference type="GO" id="GO:0003723">
    <property type="term" value="F:RNA binding"/>
    <property type="evidence" value="ECO:0007669"/>
    <property type="project" value="TreeGrafter"/>
</dbReference>
<reference evidence="3" key="1">
    <citation type="submission" date="2021-01" db="EMBL/GenBank/DDBJ databases">
        <authorList>
            <person name="Corre E."/>
            <person name="Pelletier E."/>
            <person name="Niang G."/>
            <person name="Scheremetjew M."/>
            <person name="Finn R."/>
            <person name="Kale V."/>
            <person name="Holt S."/>
            <person name="Cochrane G."/>
            <person name="Meng A."/>
            <person name="Brown T."/>
            <person name="Cohen L."/>
        </authorList>
    </citation>
    <scope>NUCLEOTIDE SEQUENCE</scope>
    <source>
        <strain evidence="3">CCMP3346</strain>
    </source>
</reference>
<dbReference type="GO" id="GO:0000175">
    <property type="term" value="F:3'-5'-RNA exonuclease activity"/>
    <property type="evidence" value="ECO:0007669"/>
    <property type="project" value="TreeGrafter"/>
</dbReference>
<name>A0A7S1P9R0_9ALVE</name>
<dbReference type="SUPFAM" id="SSF82708">
    <property type="entry name" value="R3H domain"/>
    <property type="match status" value="1"/>
</dbReference>
<dbReference type="InterPro" id="IPR036867">
    <property type="entry name" value="R3H_dom_sf"/>
</dbReference>
<accession>A0A7S1P9R0</accession>
<dbReference type="PANTHER" id="PTHR15092:SF22">
    <property type="entry name" value="POLY(A)-SPECIFIC RIBONUCLEASE PNLDC1"/>
    <property type="match status" value="1"/>
</dbReference>
<sequence>MNVDTDNAEEAMCMFEAAVPSAAFIAIDLEMTGITLNSNPFTKISASDTPDVRYGKMQKVASQYGIAQWGVCLFAEGQDSSGSGKRTYEVRPFNFYCFPRAHNDSFSQQLLIDSSSMDFLRSHSFDFGRWMSKGISYLDAAGERNLAESLFPTPQQLDPLDMPGRPQHKIELTRQDDISYLANVMESVGAMLQSGAKELVLPNCNTFLARAVRETIEARFPHLIVETRPGKSRWIPQRVVLNLTVEEKQEREERDKAAKRKVFREQVGLRRVWKMICKSRKPVVVHNGLYDLLFLYHRMEAPLPDGAAAFKKAKAALLPTTYDTKRMQKHRGKTDTEAGGSCRLLLQCWPLIIPTSNSIPQVWRTLLSSWQRGLPCRWSSSWLRASTPTEQMRATPSSTKQATMHTSPVGFLRTSWPIPASRTCLCTPTIYTSCGRCGTSTPMWRATWWARIDSSSTLTRASSSGSTASSTPSTTRTSSGTSLTSPARRGML</sequence>
<dbReference type="InterPro" id="IPR051181">
    <property type="entry name" value="CAF1_poly(A)_ribonucleases"/>
</dbReference>
<evidence type="ECO:0000256" key="2">
    <source>
        <dbReference type="SAM" id="MobiDB-lite"/>
    </source>
</evidence>
<dbReference type="InterPro" id="IPR012337">
    <property type="entry name" value="RNaseH-like_sf"/>
</dbReference>
<evidence type="ECO:0000313" key="3">
    <source>
        <dbReference type="EMBL" id="CAD9065213.1"/>
    </source>
</evidence>
<gene>
    <name evidence="3" type="ORF">VBRA1451_LOCUS20283</name>
</gene>
<dbReference type="InterPro" id="IPR006941">
    <property type="entry name" value="RNase_CAF1"/>
</dbReference>
<evidence type="ECO:0000256" key="1">
    <source>
        <dbReference type="ARBA" id="ARBA00008372"/>
    </source>
</evidence>
<dbReference type="Gene3D" id="3.30.420.10">
    <property type="entry name" value="Ribonuclease H-like superfamily/Ribonuclease H"/>
    <property type="match status" value="2"/>
</dbReference>
<protein>
    <submittedName>
        <fullName evidence="3">Uncharacterized protein</fullName>
    </submittedName>
</protein>
<proteinExistence type="inferred from homology"/>
<dbReference type="EMBL" id="HBGB01034379">
    <property type="protein sequence ID" value="CAD9065213.1"/>
    <property type="molecule type" value="Transcribed_RNA"/>
</dbReference>
<feature type="compositionally biased region" description="Low complexity" evidence="2">
    <location>
        <begin position="459"/>
        <end position="486"/>
    </location>
</feature>
<dbReference type="SUPFAM" id="SSF53098">
    <property type="entry name" value="Ribonuclease H-like"/>
    <property type="match status" value="1"/>
</dbReference>
<dbReference type="PANTHER" id="PTHR15092">
    <property type="entry name" value="POLY A -SPECIFIC RIBONUCLEASE/TARGET OF EGR1, MEMBER 1"/>
    <property type="match status" value="1"/>
</dbReference>
<comment type="similarity">
    <text evidence="1">Belongs to the CAF1 family.</text>
</comment>
<organism evidence="3">
    <name type="scientific">Vitrella brassicaformis</name>
    <dbReference type="NCBI Taxonomy" id="1169539"/>
    <lineage>
        <taxon>Eukaryota</taxon>
        <taxon>Sar</taxon>
        <taxon>Alveolata</taxon>
        <taxon>Colpodellida</taxon>
        <taxon>Vitrellaceae</taxon>
        <taxon>Vitrella</taxon>
    </lineage>
</organism>
<dbReference type="Pfam" id="PF04857">
    <property type="entry name" value="CAF1"/>
    <property type="match status" value="1"/>
</dbReference>
<dbReference type="InterPro" id="IPR036397">
    <property type="entry name" value="RNaseH_sf"/>
</dbReference>
<dbReference type="AlphaFoldDB" id="A0A7S1P9R0"/>